<sequence>MANDITMNVNIKNTISSSLAKIQKKLDALPKEAFNEFVKETPIRSGNARRNTKLVGDEIRANYPYAKRLDEGYSQQSPDGMVKPTEAFLQKRMKQILRGK</sequence>
<organism evidence="1">
    <name type="scientific">uncultured Caudovirales phage</name>
    <dbReference type="NCBI Taxonomy" id="2100421"/>
    <lineage>
        <taxon>Viruses</taxon>
        <taxon>Duplodnaviria</taxon>
        <taxon>Heunggongvirae</taxon>
        <taxon>Uroviricota</taxon>
        <taxon>Caudoviricetes</taxon>
        <taxon>Peduoviridae</taxon>
        <taxon>Maltschvirus</taxon>
        <taxon>Maltschvirus maltsch</taxon>
    </lineage>
</organism>
<dbReference type="EMBL" id="LR796593">
    <property type="protein sequence ID" value="CAB4153401.1"/>
    <property type="molecule type" value="Genomic_DNA"/>
</dbReference>
<evidence type="ECO:0008006" key="2">
    <source>
        <dbReference type="Google" id="ProtNLM"/>
    </source>
</evidence>
<name>A0A6J5N5S0_9CAUD</name>
<gene>
    <name evidence="1" type="ORF">UFOVP623_22</name>
</gene>
<reference evidence="1" key="1">
    <citation type="submission" date="2020-04" db="EMBL/GenBank/DDBJ databases">
        <authorList>
            <person name="Chiriac C."/>
            <person name="Salcher M."/>
            <person name="Ghai R."/>
            <person name="Kavagutti S V."/>
        </authorList>
    </citation>
    <scope>NUCLEOTIDE SEQUENCE</scope>
</reference>
<accession>A0A6J5N5S0</accession>
<protein>
    <recommendedName>
        <fullName evidence="2">HK97 gp10 family phage protein</fullName>
    </recommendedName>
</protein>
<evidence type="ECO:0000313" key="1">
    <source>
        <dbReference type="EMBL" id="CAB4153401.1"/>
    </source>
</evidence>
<proteinExistence type="predicted"/>